<dbReference type="OrthoDB" id="5765025at2"/>
<keyword evidence="1" id="KW-1133">Transmembrane helix</keyword>
<evidence type="ECO:0000313" key="2">
    <source>
        <dbReference type="EMBL" id="SDW70201.1"/>
    </source>
</evidence>
<evidence type="ECO:0000256" key="1">
    <source>
        <dbReference type="SAM" id="Phobius"/>
    </source>
</evidence>
<feature type="transmembrane region" description="Helical" evidence="1">
    <location>
        <begin position="126"/>
        <end position="147"/>
    </location>
</feature>
<keyword evidence="3" id="KW-1185">Reference proteome</keyword>
<reference evidence="3" key="1">
    <citation type="submission" date="2016-10" db="EMBL/GenBank/DDBJ databases">
        <authorList>
            <person name="Varghese N."/>
            <person name="Submissions S."/>
        </authorList>
    </citation>
    <scope>NUCLEOTIDE SEQUENCE [LARGE SCALE GENOMIC DNA]</scope>
    <source>
        <strain evidence="3">DSM 217</strain>
    </source>
</reference>
<organism evidence="2 3">
    <name type="scientific">Thiocapsa roseopersicina</name>
    <dbReference type="NCBI Taxonomy" id="1058"/>
    <lineage>
        <taxon>Bacteria</taxon>
        <taxon>Pseudomonadati</taxon>
        <taxon>Pseudomonadota</taxon>
        <taxon>Gammaproteobacteria</taxon>
        <taxon>Chromatiales</taxon>
        <taxon>Chromatiaceae</taxon>
        <taxon>Thiocapsa</taxon>
    </lineage>
</organism>
<gene>
    <name evidence="2" type="ORF">SAMN05421783_107112</name>
</gene>
<dbReference type="EMBL" id="FNNZ01000007">
    <property type="protein sequence ID" value="SDW70201.1"/>
    <property type="molecule type" value="Genomic_DNA"/>
</dbReference>
<name>A0A1H2VPI4_THIRO</name>
<keyword evidence="1" id="KW-0472">Membrane</keyword>
<keyword evidence="1" id="KW-0812">Transmembrane</keyword>
<protein>
    <submittedName>
        <fullName evidence="2">Uncharacterized protein</fullName>
    </submittedName>
</protein>
<evidence type="ECO:0000313" key="3">
    <source>
        <dbReference type="Proteomes" id="UP000198816"/>
    </source>
</evidence>
<accession>A0A1H2VPI4</accession>
<feature type="transmembrane region" description="Helical" evidence="1">
    <location>
        <begin position="48"/>
        <end position="68"/>
    </location>
</feature>
<feature type="transmembrane region" description="Helical" evidence="1">
    <location>
        <begin position="75"/>
        <end position="96"/>
    </location>
</feature>
<feature type="transmembrane region" description="Helical" evidence="1">
    <location>
        <begin position="102"/>
        <end position="119"/>
    </location>
</feature>
<dbReference type="STRING" id="1058.SAMN05421783_107112"/>
<dbReference type="RefSeq" id="WP_139191897.1">
    <property type="nucleotide sequence ID" value="NZ_FNNZ01000007.1"/>
</dbReference>
<feature type="transmembrane region" description="Helical" evidence="1">
    <location>
        <begin position="247"/>
        <end position="268"/>
    </location>
</feature>
<feature type="transmembrane region" description="Helical" evidence="1">
    <location>
        <begin position="167"/>
        <end position="197"/>
    </location>
</feature>
<sequence>MTLALLLLAGLFLPLYPLSILPNALLQGQLSAELGKGSEWRRAPAFKMTLLLVFPMIGVGLATLAMRVGAPDARLLTLFGVWGGITSVLYAFRLLSAKDGEIWISHLFTSALALIWIGIAYGVDPLLPAIGLSVSLLPLVFLLEQLTQRFGIARSGLYPGLCCRMPWFSHLFVLAVLTAIAVPFSPSFFAVAALAFGGVAADEVVVLLPICLSWLLWTWAGVNLLTGIVWGIPRDDLVYRDLDPQRAIGVGGGMVVLGLFGILLVEVAL</sequence>
<proteinExistence type="predicted"/>
<feature type="transmembrane region" description="Helical" evidence="1">
    <location>
        <begin position="204"/>
        <end position="232"/>
    </location>
</feature>
<dbReference type="AlphaFoldDB" id="A0A1H2VPI4"/>
<dbReference type="Proteomes" id="UP000198816">
    <property type="component" value="Unassembled WGS sequence"/>
</dbReference>